<dbReference type="EMBL" id="CP002919">
    <property type="protein sequence ID" value="AFS52924.1"/>
    <property type="molecule type" value="Genomic_DNA"/>
</dbReference>
<evidence type="ECO:0000313" key="1">
    <source>
        <dbReference type="EMBL" id="AFS52924.1"/>
    </source>
</evidence>
<name>J9Z8Y7_LEPFM</name>
<dbReference type="KEGG" id="lfi:LFML04_0689"/>
<accession>J9Z8Y7</accession>
<dbReference type="AlphaFoldDB" id="J9Z8Y7"/>
<protein>
    <submittedName>
        <fullName evidence="1">Uncharacterized protein</fullName>
    </submittedName>
</protein>
<organism evidence="1 2">
    <name type="scientific">Leptospirillum ferriphilum (strain ML-04)</name>
    <dbReference type="NCBI Taxonomy" id="1048260"/>
    <lineage>
        <taxon>Bacteria</taxon>
        <taxon>Pseudomonadati</taxon>
        <taxon>Nitrospirota</taxon>
        <taxon>Nitrospiria</taxon>
        <taxon>Nitrospirales</taxon>
        <taxon>Nitrospiraceae</taxon>
        <taxon>Leptospirillum</taxon>
    </lineage>
</organism>
<gene>
    <name evidence="1" type="ordered locus">LFML04_0689</name>
</gene>
<dbReference type="Proteomes" id="UP000006177">
    <property type="component" value="Chromosome"/>
</dbReference>
<proteinExistence type="predicted"/>
<evidence type="ECO:0000313" key="2">
    <source>
        <dbReference type="Proteomes" id="UP000006177"/>
    </source>
</evidence>
<dbReference type="PATRIC" id="fig|1048260.3.peg.741"/>
<sequence>MINSSWDIPVFKKHKVAKGGVVLGKGPAIGQPFHQAVTLSIAASASGASETIYPVASPGILLLSTLVVGALPSGVTLSSLESDGILIAGANGLSAGTLDLFSLFGDYIPSIEDLTVLASNTNASAENVTIDLYGWLYPAYETANVKVGG</sequence>
<reference evidence="1 2" key="1">
    <citation type="journal article" date="2011" name="J. Microbiol.">
        <title>Complete genome of Leptospirillum ferriphilum ML-04 provides insight into its physiology and environmental adaptation.</title>
        <authorList>
            <person name="Mi S."/>
            <person name="Song J."/>
            <person name="Lin J."/>
            <person name="Che Y."/>
            <person name="Zheng H."/>
            <person name="Lin J."/>
        </authorList>
    </citation>
    <scope>NUCLEOTIDE SEQUENCE [LARGE SCALE GENOMIC DNA]</scope>
    <source>
        <strain evidence="1 2">ML-04</strain>
    </source>
</reference>
<dbReference type="RefSeq" id="WP_014960434.1">
    <property type="nucleotide sequence ID" value="NC_018649.1"/>
</dbReference>
<dbReference type="HOGENOM" id="CLU_1747380_0_0_0"/>
<dbReference type="STRING" id="1048260.LFML04_0689"/>